<dbReference type="AlphaFoldDB" id="A0AAW1TTG7"/>
<dbReference type="EMBL" id="JARQZJ010000007">
    <property type="protein sequence ID" value="KAK9871659.1"/>
    <property type="molecule type" value="Genomic_DNA"/>
</dbReference>
<reference evidence="2 3" key="1">
    <citation type="submission" date="2023-03" db="EMBL/GenBank/DDBJ databases">
        <title>Genome insight into feeding habits of ladybird beetles.</title>
        <authorList>
            <person name="Li H.-S."/>
            <person name="Huang Y.-H."/>
            <person name="Pang H."/>
        </authorList>
    </citation>
    <scope>NUCLEOTIDE SEQUENCE [LARGE SCALE GENOMIC DNA]</scope>
    <source>
        <strain evidence="2">SYSU_2023b</strain>
        <tissue evidence="2">Whole body</tissue>
    </source>
</reference>
<evidence type="ECO:0000313" key="3">
    <source>
        <dbReference type="Proteomes" id="UP001431783"/>
    </source>
</evidence>
<evidence type="ECO:0000256" key="1">
    <source>
        <dbReference type="SAM" id="Coils"/>
    </source>
</evidence>
<protein>
    <submittedName>
        <fullName evidence="2">Uncharacterized protein</fullName>
    </submittedName>
</protein>
<comment type="caution">
    <text evidence="2">The sequence shown here is derived from an EMBL/GenBank/DDBJ whole genome shotgun (WGS) entry which is preliminary data.</text>
</comment>
<organism evidence="2 3">
    <name type="scientific">Henosepilachna vigintioctopunctata</name>
    <dbReference type="NCBI Taxonomy" id="420089"/>
    <lineage>
        <taxon>Eukaryota</taxon>
        <taxon>Metazoa</taxon>
        <taxon>Ecdysozoa</taxon>
        <taxon>Arthropoda</taxon>
        <taxon>Hexapoda</taxon>
        <taxon>Insecta</taxon>
        <taxon>Pterygota</taxon>
        <taxon>Neoptera</taxon>
        <taxon>Endopterygota</taxon>
        <taxon>Coleoptera</taxon>
        <taxon>Polyphaga</taxon>
        <taxon>Cucujiformia</taxon>
        <taxon>Coccinelloidea</taxon>
        <taxon>Coccinellidae</taxon>
        <taxon>Epilachninae</taxon>
        <taxon>Epilachnini</taxon>
        <taxon>Henosepilachna</taxon>
    </lineage>
</organism>
<name>A0AAW1TTG7_9CUCU</name>
<gene>
    <name evidence="2" type="ORF">WA026_014107</name>
</gene>
<keyword evidence="3" id="KW-1185">Reference proteome</keyword>
<dbReference type="Proteomes" id="UP001431783">
    <property type="component" value="Unassembled WGS sequence"/>
</dbReference>
<sequence length="240" mass="27603">MENVTEILEKSKAENRKIQINEIKLKEDYKILLEEYKKKMEEIENLKTQNELLQRPIQFSSDETVGKSIQNENIKMQYPQNADTSEKIENNAINKELHEYLQKLETRLDVKLQNVTFNFNKQLTAIKIYTTSKKNTKRKNIQPLNLDTLVADVSTPTEKDQGSLNTPILGNVIDASGGERLKHQNSNKNGKKQKLNVNKVKISNQHNANDKHKIASPATIQNTYHHQLGTAQREKNEGNN</sequence>
<evidence type="ECO:0000313" key="2">
    <source>
        <dbReference type="EMBL" id="KAK9871659.1"/>
    </source>
</evidence>
<keyword evidence="1" id="KW-0175">Coiled coil</keyword>
<proteinExistence type="predicted"/>
<accession>A0AAW1TTG7</accession>
<feature type="coiled-coil region" evidence="1">
    <location>
        <begin position="1"/>
        <end position="53"/>
    </location>
</feature>